<evidence type="ECO:0008006" key="4">
    <source>
        <dbReference type="Google" id="ProtNLM"/>
    </source>
</evidence>
<name>E9HQW7_DAPPU</name>
<dbReference type="KEGG" id="dpx:DAPPUDRAFT_264108"/>
<feature type="compositionally biased region" description="Basic and acidic residues" evidence="1">
    <location>
        <begin position="134"/>
        <end position="145"/>
    </location>
</feature>
<dbReference type="EMBL" id="GL732727">
    <property type="protein sequence ID" value="EFX65866.1"/>
    <property type="molecule type" value="Genomic_DNA"/>
</dbReference>
<dbReference type="HOGENOM" id="CLU_1082833_0_0_1"/>
<accession>E9HQW7</accession>
<evidence type="ECO:0000313" key="3">
    <source>
        <dbReference type="Proteomes" id="UP000000305"/>
    </source>
</evidence>
<evidence type="ECO:0000256" key="1">
    <source>
        <dbReference type="SAM" id="MobiDB-lite"/>
    </source>
</evidence>
<organism evidence="2 3">
    <name type="scientific">Daphnia pulex</name>
    <name type="common">Water flea</name>
    <dbReference type="NCBI Taxonomy" id="6669"/>
    <lineage>
        <taxon>Eukaryota</taxon>
        <taxon>Metazoa</taxon>
        <taxon>Ecdysozoa</taxon>
        <taxon>Arthropoda</taxon>
        <taxon>Crustacea</taxon>
        <taxon>Branchiopoda</taxon>
        <taxon>Diplostraca</taxon>
        <taxon>Cladocera</taxon>
        <taxon>Anomopoda</taxon>
        <taxon>Daphniidae</taxon>
        <taxon>Daphnia</taxon>
    </lineage>
</organism>
<sequence>MVDETIEVNTENRLNLNNMRNIRYRDRASRLEFSTFMQDLIKTQLPYSKTKNVLLTREEIEKSYYILEKIPEVVLPSHGFEFSRGREKMRSEIRERARGEGENEDPSSPCTYQCESKNTTCYLHYSRHDNVKPHMIDKHEEDPTPKKKTRPSVADVPRQRAARAANVLSDETVDKNPKSASEIRCRGPLKSLKTVASLKGAKQEGDEVHYLFKWVRNDERDWVPAANVDKEFNKATAAFNTSCVQTSAVQTLLELTL</sequence>
<evidence type="ECO:0000313" key="2">
    <source>
        <dbReference type="EMBL" id="EFX65866.1"/>
    </source>
</evidence>
<feature type="region of interest" description="Disordered" evidence="1">
    <location>
        <begin position="134"/>
        <end position="159"/>
    </location>
</feature>
<dbReference type="InParanoid" id="E9HQW7"/>
<dbReference type="Proteomes" id="UP000000305">
    <property type="component" value="Unassembled WGS sequence"/>
</dbReference>
<gene>
    <name evidence="2" type="ORF">DAPPUDRAFT_264108</name>
</gene>
<reference evidence="2 3" key="1">
    <citation type="journal article" date="2011" name="Science">
        <title>The ecoresponsive genome of Daphnia pulex.</title>
        <authorList>
            <person name="Colbourne J.K."/>
            <person name="Pfrender M.E."/>
            <person name="Gilbert D."/>
            <person name="Thomas W.K."/>
            <person name="Tucker A."/>
            <person name="Oakley T.H."/>
            <person name="Tokishita S."/>
            <person name="Aerts A."/>
            <person name="Arnold G.J."/>
            <person name="Basu M.K."/>
            <person name="Bauer D.J."/>
            <person name="Caceres C.E."/>
            <person name="Carmel L."/>
            <person name="Casola C."/>
            <person name="Choi J.H."/>
            <person name="Detter J.C."/>
            <person name="Dong Q."/>
            <person name="Dusheyko S."/>
            <person name="Eads B.D."/>
            <person name="Frohlich T."/>
            <person name="Geiler-Samerotte K.A."/>
            <person name="Gerlach D."/>
            <person name="Hatcher P."/>
            <person name="Jogdeo S."/>
            <person name="Krijgsveld J."/>
            <person name="Kriventseva E.V."/>
            <person name="Kultz D."/>
            <person name="Laforsch C."/>
            <person name="Lindquist E."/>
            <person name="Lopez J."/>
            <person name="Manak J.R."/>
            <person name="Muller J."/>
            <person name="Pangilinan J."/>
            <person name="Patwardhan R.P."/>
            <person name="Pitluck S."/>
            <person name="Pritham E.J."/>
            <person name="Rechtsteiner A."/>
            <person name="Rho M."/>
            <person name="Rogozin I.B."/>
            <person name="Sakarya O."/>
            <person name="Salamov A."/>
            <person name="Schaack S."/>
            <person name="Shapiro H."/>
            <person name="Shiga Y."/>
            <person name="Skalitzky C."/>
            <person name="Smith Z."/>
            <person name="Souvorov A."/>
            <person name="Sung W."/>
            <person name="Tang Z."/>
            <person name="Tsuchiya D."/>
            <person name="Tu H."/>
            <person name="Vos H."/>
            <person name="Wang M."/>
            <person name="Wolf Y.I."/>
            <person name="Yamagata H."/>
            <person name="Yamada T."/>
            <person name="Ye Y."/>
            <person name="Shaw J.R."/>
            <person name="Andrews J."/>
            <person name="Crease T.J."/>
            <person name="Tang H."/>
            <person name="Lucas S.M."/>
            <person name="Robertson H.M."/>
            <person name="Bork P."/>
            <person name="Koonin E.V."/>
            <person name="Zdobnov E.M."/>
            <person name="Grigoriev I.V."/>
            <person name="Lynch M."/>
            <person name="Boore J.L."/>
        </authorList>
    </citation>
    <scope>NUCLEOTIDE SEQUENCE [LARGE SCALE GENOMIC DNA]</scope>
</reference>
<keyword evidence="3" id="KW-1185">Reference proteome</keyword>
<protein>
    <recommendedName>
        <fullName evidence="4">Chromo domain-containing protein</fullName>
    </recommendedName>
</protein>
<proteinExistence type="predicted"/>
<dbReference type="AlphaFoldDB" id="E9HQW7"/>